<evidence type="ECO:0000313" key="2">
    <source>
        <dbReference type="Proteomes" id="UP000789702"/>
    </source>
</evidence>
<reference evidence="1" key="1">
    <citation type="submission" date="2021-06" db="EMBL/GenBank/DDBJ databases">
        <authorList>
            <person name="Kallberg Y."/>
            <person name="Tangrot J."/>
            <person name="Rosling A."/>
        </authorList>
    </citation>
    <scope>NUCLEOTIDE SEQUENCE</scope>
    <source>
        <strain evidence="1">IL203A</strain>
    </source>
</reference>
<organism evidence="1 2">
    <name type="scientific">Dentiscutata heterogama</name>
    <dbReference type="NCBI Taxonomy" id="1316150"/>
    <lineage>
        <taxon>Eukaryota</taxon>
        <taxon>Fungi</taxon>
        <taxon>Fungi incertae sedis</taxon>
        <taxon>Mucoromycota</taxon>
        <taxon>Glomeromycotina</taxon>
        <taxon>Glomeromycetes</taxon>
        <taxon>Diversisporales</taxon>
        <taxon>Gigasporaceae</taxon>
        <taxon>Dentiscutata</taxon>
    </lineage>
</organism>
<protein>
    <submittedName>
        <fullName evidence="1">13349_t:CDS:1</fullName>
    </submittedName>
</protein>
<accession>A0ACA9KHS3</accession>
<name>A0ACA9KHS3_9GLOM</name>
<sequence>MLEVNKLGLNFTLLKIDNFKYLKLPTSCKRQLQAYIVIKVKLVLEVNSYIKLTNWDFLGLFELAIDF</sequence>
<gene>
    <name evidence="1" type="ORF">DHETER_LOCUS1864</name>
</gene>
<dbReference type="Proteomes" id="UP000789702">
    <property type="component" value="Unassembled WGS sequence"/>
</dbReference>
<keyword evidence="2" id="KW-1185">Reference proteome</keyword>
<dbReference type="EMBL" id="CAJVPU010001212">
    <property type="protein sequence ID" value="CAG8474562.1"/>
    <property type="molecule type" value="Genomic_DNA"/>
</dbReference>
<proteinExistence type="predicted"/>
<comment type="caution">
    <text evidence="1">The sequence shown here is derived from an EMBL/GenBank/DDBJ whole genome shotgun (WGS) entry which is preliminary data.</text>
</comment>
<evidence type="ECO:0000313" key="1">
    <source>
        <dbReference type="EMBL" id="CAG8474562.1"/>
    </source>
</evidence>